<dbReference type="Pfam" id="PF05157">
    <property type="entry name" value="MshEN"/>
    <property type="match status" value="3"/>
</dbReference>
<reference evidence="6" key="1">
    <citation type="journal article" date="2014" name="Int. J. Syst. Evol. Microbiol.">
        <title>Complete genome sequence of Corynebacterium casei LMG S-19264T (=DSM 44701T), isolated from a smear-ripened cheese.</title>
        <authorList>
            <consortium name="US DOE Joint Genome Institute (JGI-PGF)"/>
            <person name="Walter F."/>
            <person name="Albersmeier A."/>
            <person name="Kalinowski J."/>
            <person name="Ruckert C."/>
        </authorList>
    </citation>
    <scope>NUCLEOTIDE SEQUENCE</scope>
    <source>
        <strain evidence="6">JCM 31311</strain>
    </source>
</reference>
<feature type="domain" description="Type II secretion system protein GspE N-terminal" evidence="5">
    <location>
        <begin position="386"/>
        <end position="472"/>
    </location>
</feature>
<evidence type="ECO:0000256" key="3">
    <source>
        <dbReference type="ARBA" id="ARBA00022840"/>
    </source>
</evidence>
<dbReference type="RefSeq" id="WP_189088756.1">
    <property type="nucleotide sequence ID" value="NZ_BMQL01000005.1"/>
</dbReference>
<dbReference type="SUPFAM" id="SSF160246">
    <property type="entry name" value="EspE N-terminal domain-like"/>
    <property type="match status" value="3"/>
</dbReference>
<evidence type="ECO:0000256" key="1">
    <source>
        <dbReference type="ARBA" id="ARBA00006611"/>
    </source>
</evidence>
<comment type="caution">
    <text evidence="6">The sequence shown here is derived from an EMBL/GenBank/DDBJ whole genome shotgun (WGS) entry which is preliminary data.</text>
</comment>
<gene>
    <name evidence="6" type="ORF">GCM10008957_13300</name>
</gene>
<dbReference type="PANTHER" id="PTHR30258:SF1">
    <property type="entry name" value="PROTEIN TRANSPORT PROTEIN HOFB HOMOLOG"/>
    <property type="match status" value="1"/>
</dbReference>
<keyword evidence="2" id="KW-0547">Nucleotide-binding</keyword>
<dbReference type="InterPro" id="IPR007831">
    <property type="entry name" value="T2SS_GspE_N"/>
</dbReference>
<dbReference type="Pfam" id="PF00437">
    <property type="entry name" value="T2SSE"/>
    <property type="match status" value="1"/>
</dbReference>
<keyword evidence="7" id="KW-1185">Reference proteome</keyword>
<dbReference type="InterPro" id="IPR001482">
    <property type="entry name" value="T2SS/T4SS_dom"/>
</dbReference>
<dbReference type="GO" id="GO:0005524">
    <property type="term" value="F:ATP binding"/>
    <property type="evidence" value="ECO:0007669"/>
    <property type="project" value="UniProtKB-KW"/>
</dbReference>
<feature type="domain" description="Type II secretion system protein GspE N-terminal" evidence="5">
    <location>
        <begin position="62"/>
        <end position="146"/>
    </location>
</feature>
<dbReference type="FunFam" id="3.40.50.300:FF:000398">
    <property type="entry name" value="Type IV pilus assembly ATPase PilB"/>
    <property type="match status" value="1"/>
</dbReference>
<evidence type="ECO:0000259" key="4">
    <source>
        <dbReference type="Pfam" id="PF00437"/>
    </source>
</evidence>
<dbReference type="Proteomes" id="UP000603865">
    <property type="component" value="Unassembled WGS sequence"/>
</dbReference>
<evidence type="ECO:0000259" key="5">
    <source>
        <dbReference type="Pfam" id="PF05157"/>
    </source>
</evidence>
<dbReference type="InterPro" id="IPR037257">
    <property type="entry name" value="T2SS_E_N_sf"/>
</dbReference>
<comment type="similarity">
    <text evidence="1">Belongs to the GSP E family.</text>
</comment>
<dbReference type="EMBL" id="BMQL01000005">
    <property type="protein sequence ID" value="GGR01783.1"/>
    <property type="molecule type" value="Genomic_DNA"/>
</dbReference>
<evidence type="ECO:0000313" key="7">
    <source>
        <dbReference type="Proteomes" id="UP000603865"/>
    </source>
</evidence>
<sequence length="888" mass="97317">MALSIGDRRLGAILLEQGYVNDTDLQRALDRHSEVGGRLADILIDGGMVGEKRIARAVEEALGIPLVNLTVLTPDPAALASVKAQVALAALAFPFALEGDTLRVAFVDPLNNLNLETVEDASGLNVELYQALREQVQWAIALHYPELGLNAQMPLESQDGTVSLLGQRLVVRGLISDEQLQTALDQQGQSGEPLGSILLGLNMITEEQLYEMLAEQSGKVYVRNPRDFEPAEEVLGLLMRADALRLSAVPLEDKGNEVVLVGSDPRRQQDIEALLGRPVEMLLGRPADVEALIERCYPQRGRLGEQMVQQGSLSRSQLREALQVQARSGKVKPLGEVIVDLGFAGSEEIDQALQKQTAGGGRLEDTLVQSGKLSPEMLARSLASQLGYEFLDPVQSPPDPKVALLIPESTARRYTVVPMRLQGNALVVAMKDPRNVFALDDLRLISGRDIIPAVMAEKDIVRLIERYFGSADMVQLNERLVQESRTRDRERESQVDTTDLDDNAVVRVVDNIIREAALQDASDIHIEPTEHHLRVRYRIDGTLRDHMELPKGSAQSVLARIKILGQLDIAERRIPQDGRLRFRKGSIDLDLRLSTLPTVYGEKAVMRLLQKAHNIPEVEQLGLSEHNFQRFSDLIEKPNGIFLITGPTGSGKSFSSFSILKRIARPEKNTTTIEDPVEYEIPGINQSQVNPVAGLTFARALRAFLRQDPDIIFVGEIRDAETAKIATEAALTGHLVLATLHTNDAPGAVTRLEEMGVENFNIGASLIGVLGQRLVRKVCPDCKTPTNADPDVLRRLGLSDKELRGATLFRGAGCPRCGGTGYKGRMGIHELMVIDEPLRRAIGKGEPASELREIATSQSSMKTLRQDGIEKAMLGITTLEEVLAVTSA</sequence>
<dbReference type="SUPFAM" id="SSF52540">
    <property type="entry name" value="P-loop containing nucleoside triphosphate hydrolases"/>
    <property type="match status" value="1"/>
</dbReference>
<dbReference type="CDD" id="cd01129">
    <property type="entry name" value="PulE-GspE-like"/>
    <property type="match status" value="1"/>
</dbReference>
<keyword evidence="3" id="KW-0067">ATP-binding</keyword>
<reference evidence="6" key="2">
    <citation type="submission" date="2020-09" db="EMBL/GenBank/DDBJ databases">
        <authorList>
            <person name="Sun Q."/>
            <person name="Ohkuma M."/>
        </authorList>
    </citation>
    <scope>NUCLEOTIDE SEQUENCE</scope>
    <source>
        <strain evidence="6">JCM 31311</strain>
    </source>
</reference>
<dbReference type="FunFam" id="3.30.300.160:FF:000002">
    <property type="entry name" value="Type II secretion system protein E"/>
    <property type="match status" value="1"/>
</dbReference>
<dbReference type="AlphaFoldDB" id="A0A918F4Y6"/>
<evidence type="ECO:0000313" key="6">
    <source>
        <dbReference type="EMBL" id="GGR01783.1"/>
    </source>
</evidence>
<dbReference type="GO" id="GO:0016887">
    <property type="term" value="F:ATP hydrolysis activity"/>
    <property type="evidence" value="ECO:0007669"/>
    <property type="project" value="TreeGrafter"/>
</dbReference>
<accession>A0A918F4Y6</accession>
<dbReference type="Gene3D" id="3.40.50.300">
    <property type="entry name" value="P-loop containing nucleotide triphosphate hydrolases"/>
    <property type="match status" value="1"/>
</dbReference>
<dbReference type="Gene3D" id="1.10.40.70">
    <property type="match status" value="1"/>
</dbReference>
<proteinExistence type="inferred from homology"/>
<feature type="domain" description="Type II secretion system protein GspE N-terminal" evidence="5">
    <location>
        <begin position="223"/>
        <end position="302"/>
    </location>
</feature>
<dbReference type="InterPro" id="IPR027417">
    <property type="entry name" value="P-loop_NTPase"/>
</dbReference>
<dbReference type="GO" id="GO:0005886">
    <property type="term" value="C:plasma membrane"/>
    <property type="evidence" value="ECO:0007669"/>
    <property type="project" value="TreeGrafter"/>
</dbReference>
<dbReference type="Gene3D" id="3.30.300.160">
    <property type="entry name" value="Type II secretion system, protein E, N-terminal domain"/>
    <property type="match status" value="3"/>
</dbReference>
<dbReference type="PANTHER" id="PTHR30258">
    <property type="entry name" value="TYPE II SECRETION SYSTEM PROTEIN GSPE-RELATED"/>
    <property type="match status" value="1"/>
</dbReference>
<name>A0A918F4Y6_9DEIO</name>
<evidence type="ECO:0000256" key="2">
    <source>
        <dbReference type="ARBA" id="ARBA00022741"/>
    </source>
</evidence>
<feature type="domain" description="Bacterial type II secretion system protein E" evidence="4">
    <location>
        <begin position="501"/>
        <end position="883"/>
    </location>
</feature>
<organism evidence="6 7">
    <name type="scientific">Deinococcus ruber</name>
    <dbReference type="NCBI Taxonomy" id="1848197"/>
    <lineage>
        <taxon>Bacteria</taxon>
        <taxon>Thermotogati</taxon>
        <taxon>Deinococcota</taxon>
        <taxon>Deinococci</taxon>
        <taxon>Deinococcales</taxon>
        <taxon>Deinococcaceae</taxon>
        <taxon>Deinococcus</taxon>
    </lineage>
</organism>
<protein>
    <submittedName>
        <fullName evidence="6">General secretion pathway protein GspE</fullName>
    </submittedName>
</protein>
<dbReference type="Gene3D" id="3.30.450.90">
    <property type="match status" value="1"/>
</dbReference>